<dbReference type="InterPro" id="IPR020069">
    <property type="entry name" value="Ribosomal_bL9_C"/>
</dbReference>
<evidence type="ECO:0000256" key="2">
    <source>
        <dbReference type="ARBA" id="ARBA00022730"/>
    </source>
</evidence>
<keyword evidence="5 7" id="KW-0687">Ribonucleoprotein</keyword>
<proteinExistence type="inferred from homology"/>
<evidence type="ECO:0000256" key="4">
    <source>
        <dbReference type="ARBA" id="ARBA00022980"/>
    </source>
</evidence>
<dbReference type="GO" id="GO:1990904">
    <property type="term" value="C:ribonucleoprotein complex"/>
    <property type="evidence" value="ECO:0007669"/>
    <property type="project" value="UniProtKB-KW"/>
</dbReference>
<dbReference type="STRING" id="1121331.SAMN02745248_01099"/>
<sequence>MKVILLKDVKGHGKKGQVVNVTDGYARNYLFPKNLAEEANAGNLNVLNKKNEIERKKKLEEIEAAQKEAEMLKNKEIVIITKTGENGKLFGAITNKDISIEIKKNFGLDIDKKKIDMETIKLAGTYTIDVKLYAEISVKMKVIVKAQEE</sequence>
<keyword evidence="2 7" id="KW-0699">rRNA-binding</keyword>
<evidence type="ECO:0000256" key="8">
    <source>
        <dbReference type="SAM" id="Coils"/>
    </source>
</evidence>
<feature type="coiled-coil region" evidence="8">
    <location>
        <begin position="48"/>
        <end position="75"/>
    </location>
</feature>
<dbReference type="InterPro" id="IPR036935">
    <property type="entry name" value="Ribosomal_bL9_N_sf"/>
</dbReference>
<keyword evidence="4 7" id="KW-0689">Ribosomal protein</keyword>
<dbReference type="GO" id="GO:0006412">
    <property type="term" value="P:translation"/>
    <property type="evidence" value="ECO:0007669"/>
    <property type="project" value="UniProtKB-UniRule"/>
</dbReference>
<dbReference type="GO" id="GO:0003735">
    <property type="term" value="F:structural constituent of ribosome"/>
    <property type="evidence" value="ECO:0007669"/>
    <property type="project" value="InterPro"/>
</dbReference>
<dbReference type="Gene3D" id="3.10.430.100">
    <property type="entry name" value="Ribosomal protein L9, C-terminal domain"/>
    <property type="match status" value="1"/>
</dbReference>
<comment type="similarity">
    <text evidence="1 7">Belongs to the bacterial ribosomal protein bL9 family.</text>
</comment>
<dbReference type="OrthoDB" id="9788336at2"/>
<dbReference type="InterPro" id="IPR036791">
    <property type="entry name" value="Ribosomal_bL9_C_sf"/>
</dbReference>
<comment type="function">
    <text evidence="7">Binds to the 23S rRNA.</text>
</comment>
<evidence type="ECO:0000256" key="6">
    <source>
        <dbReference type="ARBA" id="ARBA00035292"/>
    </source>
</evidence>
<dbReference type="NCBIfam" id="TIGR00158">
    <property type="entry name" value="L9"/>
    <property type="match status" value="1"/>
</dbReference>
<dbReference type="GO" id="GO:0019843">
    <property type="term" value="F:rRNA binding"/>
    <property type="evidence" value="ECO:0007669"/>
    <property type="project" value="UniProtKB-UniRule"/>
</dbReference>
<name>A0A1M6MPS3_9CLOT</name>
<dbReference type="GO" id="GO:0005840">
    <property type="term" value="C:ribosome"/>
    <property type="evidence" value="ECO:0007669"/>
    <property type="project" value="UniProtKB-KW"/>
</dbReference>
<dbReference type="Pfam" id="PF03948">
    <property type="entry name" value="Ribosomal_L9_C"/>
    <property type="match status" value="1"/>
</dbReference>
<dbReference type="FunFam" id="3.40.5.10:FF:000002">
    <property type="entry name" value="50S ribosomal protein L9"/>
    <property type="match status" value="1"/>
</dbReference>
<dbReference type="InterPro" id="IPR020070">
    <property type="entry name" value="Ribosomal_bL9_N"/>
</dbReference>
<protein>
    <recommendedName>
        <fullName evidence="6 7">Large ribosomal subunit protein bL9</fullName>
    </recommendedName>
</protein>
<dbReference type="SUPFAM" id="SSF55658">
    <property type="entry name" value="L9 N-domain-like"/>
    <property type="match status" value="1"/>
</dbReference>
<dbReference type="InterPro" id="IPR000244">
    <property type="entry name" value="Ribosomal_bL9"/>
</dbReference>
<dbReference type="HAMAP" id="MF_00503">
    <property type="entry name" value="Ribosomal_bL9"/>
    <property type="match status" value="1"/>
</dbReference>
<accession>A0A1M6MPS3</accession>
<keyword evidence="11" id="KW-1185">Reference proteome</keyword>
<keyword evidence="8" id="KW-0175">Coiled coil</keyword>
<organism evidence="10 11">
    <name type="scientific">Hathewaya proteolytica DSM 3090</name>
    <dbReference type="NCBI Taxonomy" id="1121331"/>
    <lineage>
        <taxon>Bacteria</taxon>
        <taxon>Bacillati</taxon>
        <taxon>Bacillota</taxon>
        <taxon>Clostridia</taxon>
        <taxon>Eubacteriales</taxon>
        <taxon>Clostridiaceae</taxon>
        <taxon>Hathewaya</taxon>
    </lineage>
</organism>
<feature type="domain" description="Ribosomal protein L9" evidence="9">
    <location>
        <begin position="13"/>
        <end position="40"/>
    </location>
</feature>
<evidence type="ECO:0000256" key="3">
    <source>
        <dbReference type="ARBA" id="ARBA00022884"/>
    </source>
</evidence>
<reference evidence="10 11" key="1">
    <citation type="submission" date="2016-11" db="EMBL/GenBank/DDBJ databases">
        <authorList>
            <person name="Jaros S."/>
            <person name="Januszkiewicz K."/>
            <person name="Wedrychowicz H."/>
        </authorList>
    </citation>
    <scope>NUCLEOTIDE SEQUENCE [LARGE SCALE GENOMIC DNA]</scope>
    <source>
        <strain evidence="10 11">DSM 3090</strain>
    </source>
</reference>
<dbReference type="Pfam" id="PF01281">
    <property type="entry name" value="Ribosomal_L9_N"/>
    <property type="match status" value="1"/>
</dbReference>
<keyword evidence="3 7" id="KW-0694">RNA-binding</keyword>
<evidence type="ECO:0000256" key="5">
    <source>
        <dbReference type="ARBA" id="ARBA00023274"/>
    </source>
</evidence>
<evidence type="ECO:0000313" key="11">
    <source>
        <dbReference type="Proteomes" id="UP000183952"/>
    </source>
</evidence>
<dbReference type="EMBL" id="FRAD01000008">
    <property type="protein sequence ID" value="SHJ85406.1"/>
    <property type="molecule type" value="Genomic_DNA"/>
</dbReference>
<dbReference type="Gene3D" id="3.40.5.10">
    <property type="entry name" value="Ribosomal protein L9, N-terminal domain"/>
    <property type="match status" value="1"/>
</dbReference>
<evidence type="ECO:0000313" key="10">
    <source>
        <dbReference type="EMBL" id="SHJ85406.1"/>
    </source>
</evidence>
<dbReference type="RefSeq" id="WP_072903133.1">
    <property type="nucleotide sequence ID" value="NZ_FRAD01000008.1"/>
</dbReference>
<evidence type="ECO:0000259" key="9">
    <source>
        <dbReference type="PROSITE" id="PS00651"/>
    </source>
</evidence>
<evidence type="ECO:0000256" key="1">
    <source>
        <dbReference type="ARBA" id="ARBA00010605"/>
    </source>
</evidence>
<evidence type="ECO:0000256" key="7">
    <source>
        <dbReference type="HAMAP-Rule" id="MF_00503"/>
    </source>
</evidence>
<dbReference type="PANTHER" id="PTHR21368">
    <property type="entry name" value="50S RIBOSOMAL PROTEIN L9"/>
    <property type="match status" value="1"/>
</dbReference>
<gene>
    <name evidence="7" type="primary">rplI</name>
    <name evidence="10" type="ORF">SAMN02745248_01099</name>
</gene>
<dbReference type="AlphaFoldDB" id="A0A1M6MPS3"/>
<dbReference type="PROSITE" id="PS00651">
    <property type="entry name" value="RIBOSOMAL_L9"/>
    <property type="match status" value="1"/>
</dbReference>
<dbReference type="InterPro" id="IPR009027">
    <property type="entry name" value="Ribosomal_bL9/RNase_H1_N"/>
</dbReference>
<dbReference type="Proteomes" id="UP000183952">
    <property type="component" value="Unassembled WGS sequence"/>
</dbReference>
<dbReference type="InterPro" id="IPR020594">
    <property type="entry name" value="Ribosomal_bL9_bac/chp"/>
</dbReference>
<dbReference type="SUPFAM" id="SSF55653">
    <property type="entry name" value="Ribosomal protein L9 C-domain"/>
    <property type="match status" value="1"/>
</dbReference>